<dbReference type="RefSeq" id="XP_053018609.1">
    <property type="nucleotide sequence ID" value="XM_053167388.1"/>
</dbReference>
<gene>
    <name evidence="3" type="ORF">PtA15_3A420</name>
</gene>
<dbReference type="EMBL" id="CP110423">
    <property type="protein sequence ID" value="WAQ83054.1"/>
    <property type="molecule type" value="Genomic_DNA"/>
</dbReference>
<evidence type="ECO:0000313" key="4">
    <source>
        <dbReference type="Proteomes" id="UP001164743"/>
    </source>
</evidence>
<keyword evidence="2" id="KW-1133">Transmembrane helix</keyword>
<keyword evidence="4" id="KW-1185">Reference proteome</keyword>
<reference evidence="3" key="1">
    <citation type="submission" date="2022-10" db="EMBL/GenBank/DDBJ databases">
        <title>Puccinia triticina Genome sequencing and assembly.</title>
        <authorList>
            <person name="Li C."/>
        </authorList>
    </citation>
    <scope>NUCLEOTIDE SEQUENCE</scope>
    <source>
        <strain evidence="3">Pt15</strain>
    </source>
</reference>
<keyword evidence="2" id="KW-0472">Membrane</keyword>
<feature type="compositionally biased region" description="Polar residues" evidence="1">
    <location>
        <begin position="278"/>
        <end position="289"/>
    </location>
</feature>
<evidence type="ECO:0000256" key="2">
    <source>
        <dbReference type="SAM" id="Phobius"/>
    </source>
</evidence>
<feature type="transmembrane region" description="Helical" evidence="2">
    <location>
        <begin position="343"/>
        <end position="363"/>
    </location>
</feature>
<accession>A0ABY7CCY7</accession>
<evidence type="ECO:0000313" key="3">
    <source>
        <dbReference type="EMBL" id="WAQ83054.1"/>
    </source>
</evidence>
<sequence>MVEKNVTRVLAAKQGDANARREDSAVAELLLTPAATIKAASQTTGEKGCAVEENIGSPEEEGDQGDKADRILDVDSIISVPRLSKETVKDVLEATKTPPPAIEVAPDLEEERTHLWAKVKEAQSAGNKILYKYLSNMLAAMDEPVGPVSKPPVLRTVICTRLWLYHLRLHKAPLNHPLAHGPAPTKDLFPAAIINEPRVVEEEDTAPIVPYTEPDQVVLLSRNETEPDNNCKLASALNIDQPEKDNPSPLRAPPIVPNTEPDQVVLPSCDEAEPADNLKSSPAPNTHQPVQLVESSAEEEAPNPDVGPPPTRLDKAATTEDKKNGTDQPVSPPPERRPPPPDYVFWTPVFALIGTLLLLPRWISGRKKAGAGKPLSVDKLLLSLEERADPPGLFGKLFITKHHPSKHFELFPFISLSLSTA</sequence>
<proteinExistence type="predicted"/>
<dbReference type="Proteomes" id="UP001164743">
    <property type="component" value="Chromosome 3A"/>
</dbReference>
<organism evidence="3 4">
    <name type="scientific">Puccinia triticina</name>
    <dbReference type="NCBI Taxonomy" id="208348"/>
    <lineage>
        <taxon>Eukaryota</taxon>
        <taxon>Fungi</taxon>
        <taxon>Dikarya</taxon>
        <taxon>Basidiomycota</taxon>
        <taxon>Pucciniomycotina</taxon>
        <taxon>Pucciniomycetes</taxon>
        <taxon>Pucciniales</taxon>
        <taxon>Pucciniaceae</taxon>
        <taxon>Puccinia</taxon>
    </lineage>
</organism>
<feature type="region of interest" description="Disordered" evidence="1">
    <location>
        <begin position="238"/>
        <end position="341"/>
    </location>
</feature>
<name>A0ABY7CCY7_9BASI</name>
<evidence type="ECO:0000256" key="1">
    <source>
        <dbReference type="SAM" id="MobiDB-lite"/>
    </source>
</evidence>
<keyword evidence="2" id="KW-0812">Transmembrane</keyword>
<feature type="compositionally biased region" description="Basic and acidic residues" evidence="1">
    <location>
        <begin position="312"/>
        <end position="325"/>
    </location>
</feature>
<protein>
    <submittedName>
        <fullName evidence="3">Uncharacterized protein</fullName>
    </submittedName>
</protein>
<dbReference type="GeneID" id="77808283"/>